<keyword evidence="2" id="KW-0732">Signal</keyword>
<protein>
    <recommendedName>
        <fullName evidence="4">Chitin-binding type-2 domain-containing protein</fullName>
    </recommendedName>
</protein>
<feature type="region of interest" description="Disordered" evidence="1">
    <location>
        <begin position="111"/>
        <end position="174"/>
    </location>
</feature>
<feature type="signal peptide" evidence="2">
    <location>
        <begin position="1"/>
        <end position="20"/>
    </location>
</feature>
<feature type="compositionally biased region" description="Basic residues" evidence="1">
    <location>
        <begin position="154"/>
        <end position="164"/>
    </location>
</feature>
<name>A0A7S4A2S3_9STRA</name>
<gene>
    <name evidence="3" type="ORF">PCAL00307_LOCUS17314</name>
</gene>
<evidence type="ECO:0000256" key="1">
    <source>
        <dbReference type="SAM" id="MobiDB-lite"/>
    </source>
</evidence>
<evidence type="ECO:0008006" key="4">
    <source>
        <dbReference type="Google" id="ProtNLM"/>
    </source>
</evidence>
<evidence type="ECO:0000313" key="3">
    <source>
        <dbReference type="EMBL" id="CAE0701878.1"/>
    </source>
</evidence>
<dbReference type="EMBL" id="HBIW01020143">
    <property type="protein sequence ID" value="CAE0701878.1"/>
    <property type="molecule type" value="Transcribed_RNA"/>
</dbReference>
<reference evidence="3" key="1">
    <citation type="submission" date="2021-01" db="EMBL/GenBank/DDBJ databases">
        <authorList>
            <person name="Corre E."/>
            <person name="Pelletier E."/>
            <person name="Niang G."/>
            <person name="Scheremetjew M."/>
            <person name="Finn R."/>
            <person name="Kale V."/>
            <person name="Holt S."/>
            <person name="Cochrane G."/>
            <person name="Meng A."/>
            <person name="Brown T."/>
            <person name="Cohen L."/>
        </authorList>
    </citation>
    <scope>NUCLEOTIDE SEQUENCE</scope>
    <source>
        <strain evidence="3">CCMP1756</strain>
    </source>
</reference>
<feature type="compositionally biased region" description="Basic residues" evidence="1">
    <location>
        <begin position="127"/>
        <end position="136"/>
    </location>
</feature>
<sequence length="174" mass="18703">MQQPRTIALLVATLLHVASAHPCDAEAMKACPFDGGKALGVCLNDPSKHEEKVEISAECADFMKLHETCSAEFAGGTCGGSAFTDDALLCLTSWMNPADVSEACAAALPAKEEAKEEEEVDEATLLKRARRKHARKKAAEQVRKLNEKNDKSAKPKKKAKKRKSTSSGGYGDDL</sequence>
<feature type="chain" id="PRO_5031359738" description="Chitin-binding type-2 domain-containing protein" evidence="2">
    <location>
        <begin position="21"/>
        <end position="174"/>
    </location>
</feature>
<dbReference type="AlphaFoldDB" id="A0A7S4A2S3"/>
<organism evidence="3">
    <name type="scientific">Pelagomonas calceolata</name>
    <dbReference type="NCBI Taxonomy" id="35677"/>
    <lineage>
        <taxon>Eukaryota</taxon>
        <taxon>Sar</taxon>
        <taxon>Stramenopiles</taxon>
        <taxon>Ochrophyta</taxon>
        <taxon>Pelagophyceae</taxon>
        <taxon>Pelagomonadales</taxon>
        <taxon>Pelagomonadaceae</taxon>
        <taxon>Pelagomonas</taxon>
    </lineage>
</organism>
<evidence type="ECO:0000256" key="2">
    <source>
        <dbReference type="SAM" id="SignalP"/>
    </source>
</evidence>
<accession>A0A7S4A2S3</accession>
<feature type="compositionally biased region" description="Basic and acidic residues" evidence="1">
    <location>
        <begin position="137"/>
        <end position="153"/>
    </location>
</feature>
<proteinExistence type="predicted"/>